<evidence type="ECO:0000256" key="2">
    <source>
        <dbReference type="ARBA" id="ARBA00023172"/>
    </source>
</evidence>
<dbReference type="Gene3D" id="1.10.150.130">
    <property type="match status" value="1"/>
</dbReference>
<gene>
    <name evidence="4" type="ordered locus">Slin_0672</name>
</gene>
<dbReference type="EMBL" id="CP001769">
    <property type="protein sequence ID" value="ADB36735.1"/>
    <property type="molecule type" value="Genomic_DNA"/>
</dbReference>
<evidence type="ECO:0000259" key="3">
    <source>
        <dbReference type="Pfam" id="PF13102"/>
    </source>
</evidence>
<dbReference type="InterPro" id="IPR011010">
    <property type="entry name" value="DNA_brk_join_enz"/>
</dbReference>
<dbReference type="InterPro" id="IPR013762">
    <property type="entry name" value="Integrase-like_cat_sf"/>
</dbReference>
<dbReference type="Pfam" id="PF13102">
    <property type="entry name" value="Phage_int_SAM_5"/>
    <property type="match status" value="1"/>
</dbReference>
<dbReference type="STRING" id="504472.Slin_0672"/>
<dbReference type="GO" id="GO:0006310">
    <property type="term" value="P:DNA recombination"/>
    <property type="evidence" value="ECO:0007669"/>
    <property type="project" value="UniProtKB-KW"/>
</dbReference>
<name>D2QGC8_SPILD</name>
<dbReference type="SUPFAM" id="SSF56349">
    <property type="entry name" value="DNA breaking-rejoining enzymes"/>
    <property type="match status" value="1"/>
</dbReference>
<evidence type="ECO:0000256" key="1">
    <source>
        <dbReference type="ARBA" id="ARBA00023125"/>
    </source>
</evidence>
<keyword evidence="2" id="KW-0233">DNA recombination</keyword>
<feature type="domain" description="Phage integrase SAM-like" evidence="3">
    <location>
        <begin position="120"/>
        <end position="201"/>
    </location>
</feature>
<dbReference type="Proteomes" id="UP000002028">
    <property type="component" value="Chromosome"/>
</dbReference>
<evidence type="ECO:0000313" key="4">
    <source>
        <dbReference type="EMBL" id="ADB36735.1"/>
    </source>
</evidence>
<reference evidence="4 5" key="1">
    <citation type="journal article" date="2010" name="Stand. Genomic Sci.">
        <title>Complete genome sequence of Spirosoma linguale type strain (1).</title>
        <authorList>
            <person name="Lail K."/>
            <person name="Sikorski J."/>
            <person name="Saunders E."/>
            <person name="Lapidus A."/>
            <person name="Glavina Del Rio T."/>
            <person name="Copeland A."/>
            <person name="Tice H."/>
            <person name="Cheng J.-F."/>
            <person name="Lucas S."/>
            <person name="Nolan M."/>
            <person name="Bruce D."/>
            <person name="Goodwin L."/>
            <person name="Pitluck S."/>
            <person name="Ivanova N."/>
            <person name="Mavromatis K."/>
            <person name="Ovchinnikova G."/>
            <person name="Pati A."/>
            <person name="Chen A."/>
            <person name="Palaniappan K."/>
            <person name="Land M."/>
            <person name="Hauser L."/>
            <person name="Chang Y.-J."/>
            <person name="Jeffries C.D."/>
            <person name="Chain P."/>
            <person name="Brettin T."/>
            <person name="Detter J.C."/>
            <person name="Schuetze A."/>
            <person name="Rohde M."/>
            <person name="Tindall B.J."/>
            <person name="Goeker M."/>
            <person name="Bristow J."/>
            <person name="Eisen J.A."/>
            <person name="Markowitz V."/>
            <person name="Hugenholtz P."/>
            <person name="Kyrpides N.C."/>
            <person name="Klenk H.-P."/>
            <person name="Chen F."/>
        </authorList>
    </citation>
    <scope>NUCLEOTIDE SEQUENCE [LARGE SCALE GENOMIC DNA]</scope>
    <source>
        <strain evidence="5">ATCC 33905 / DSM 74 / LMG 10896 / Claus 1</strain>
    </source>
</reference>
<organism evidence="4 5">
    <name type="scientific">Spirosoma linguale (strain ATCC 33905 / DSM 74 / LMG 10896 / Claus 1)</name>
    <dbReference type="NCBI Taxonomy" id="504472"/>
    <lineage>
        <taxon>Bacteria</taxon>
        <taxon>Pseudomonadati</taxon>
        <taxon>Bacteroidota</taxon>
        <taxon>Cytophagia</taxon>
        <taxon>Cytophagales</taxon>
        <taxon>Cytophagaceae</taxon>
        <taxon>Spirosoma</taxon>
    </lineage>
</organism>
<accession>D2QGC8</accession>
<dbReference type="AlphaFoldDB" id="D2QGC8"/>
<protein>
    <submittedName>
        <fullName evidence="4">Integrase family protein</fullName>
    </submittedName>
</protein>
<dbReference type="KEGG" id="sli:Slin_0672"/>
<proteinExistence type="predicted"/>
<dbReference type="Gene3D" id="1.10.443.10">
    <property type="entry name" value="Intergrase catalytic core"/>
    <property type="match status" value="1"/>
</dbReference>
<dbReference type="HOGENOM" id="CLU_674235_0_0_10"/>
<keyword evidence="1" id="KW-0238">DNA-binding</keyword>
<dbReference type="GO" id="GO:0015074">
    <property type="term" value="P:DNA integration"/>
    <property type="evidence" value="ECO:0007669"/>
    <property type="project" value="InterPro"/>
</dbReference>
<dbReference type="GO" id="GO:0003677">
    <property type="term" value="F:DNA binding"/>
    <property type="evidence" value="ECO:0007669"/>
    <property type="project" value="UniProtKB-KW"/>
</dbReference>
<dbReference type="InterPro" id="IPR010998">
    <property type="entry name" value="Integrase_recombinase_N"/>
</dbReference>
<keyword evidence="5" id="KW-1185">Reference proteome</keyword>
<evidence type="ECO:0000313" key="5">
    <source>
        <dbReference type="Proteomes" id="UP000002028"/>
    </source>
</evidence>
<sequence length="408" mass="47967">MYSHLDLTKRLTLSAMQPAKKGQNQPPPYRNCKLYHYDYDTSKTWLLEFYQWNIVTQRKERRFFSKFNHIKDAKKRLAEAQKWERFINQQLEQGSVYNPAIGKTPAPKPVASPLLLTDLESYLADKKSTLGSEESYKVYRNFSDKLKTFIASNKLDQLSTKDVTPEICEQYRDYILKLHEHPTTRRKEITQAKTFFQYYAKKGRRRYDVSPASDLELVPKQESQMHEPYTDKQVSDIIDLIEQKQDFQLLLFIYFVHYCFARPGKEVRLMQVKDLRERSVMIRPGRSKTSITKAPTLPKPLAELIDFLDIRSCNPEFYVFGNEGKPGSVPVGKNHFYYRHSKILAELGIVGKYTVYGWKHTGNIKAIRLGINPKKLQLQNGFTEYRTMEIYTRRLAAFADDEIYDKFI</sequence>
<dbReference type="eggNOG" id="COG4974">
    <property type="taxonomic scope" value="Bacteria"/>
</dbReference>
<dbReference type="InterPro" id="IPR025269">
    <property type="entry name" value="SAM-like_dom"/>
</dbReference>